<organism evidence="8 9">
    <name type="scientific">Carnegiea gigantea</name>
    <dbReference type="NCBI Taxonomy" id="171969"/>
    <lineage>
        <taxon>Eukaryota</taxon>
        <taxon>Viridiplantae</taxon>
        <taxon>Streptophyta</taxon>
        <taxon>Embryophyta</taxon>
        <taxon>Tracheophyta</taxon>
        <taxon>Spermatophyta</taxon>
        <taxon>Magnoliopsida</taxon>
        <taxon>eudicotyledons</taxon>
        <taxon>Gunneridae</taxon>
        <taxon>Pentapetalae</taxon>
        <taxon>Caryophyllales</taxon>
        <taxon>Cactineae</taxon>
        <taxon>Cactaceae</taxon>
        <taxon>Cactoideae</taxon>
        <taxon>Echinocereeae</taxon>
        <taxon>Carnegiea</taxon>
    </lineage>
</organism>
<keyword evidence="9" id="KW-1185">Reference proteome</keyword>
<dbReference type="InterPro" id="IPR016177">
    <property type="entry name" value="DNA-bd_dom_sf"/>
</dbReference>
<dbReference type="SMART" id="SM00380">
    <property type="entry name" value="AP2"/>
    <property type="match status" value="1"/>
</dbReference>
<dbReference type="InterPro" id="IPR036955">
    <property type="entry name" value="AP2/ERF_dom_sf"/>
</dbReference>
<evidence type="ECO:0000256" key="2">
    <source>
        <dbReference type="ARBA" id="ARBA00023015"/>
    </source>
</evidence>
<keyword evidence="5" id="KW-0539">Nucleus</keyword>
<evidence type="ECO:0000256" key="5">
    <source>
        <dbReference type="ARBA" id="ARBA00023242"/>
    </source>
</evidence>
<dbReference type="OrthoDB" id="740418at2759"/>
<keyword evidence="4" id="KW-0804">Transcription</keyword>
<dbReference type="GO" id="GO:0003677">
    <property type="term" value="F:DNA binding"/>
    <property type="evidence" value="ECO:0007669"/>
    <property type="project" value="UniProtKB-KW"/>
</dbReference>
<dbReference type="PANTHER" id="PTHR31190">
    <property type="entry name" value="DNA-BINDING DOMAIN"/>
    <property type="match status" value="1"/>
</dbReference>
<dbReference type="PRINTS" id="PR00367">
    <property type="entry name" value="ETHRSPELEMNT"/>
</dbReference>
<evidence type="ECO:0000313" key="9">
    <source>
        <dbReference type="Proteomes" id="UP001153076"/>
    </source>
</evidence>
<protein>
    <recommendedName>
        <fullName evidence="7">AP2/ERF domain-containing protein</fullName>
    </recommendedName>
</protein>
<dbReference type="EMBL" id="JAKOGI010000033">
    <property type="protein sequence ID" value="KAJ8447975.1"/>
    <property type="molecule type" value="Genomic_DNA"/>
</dbReference>
<comment type="subcellular location">
    <subcellularLocation>
        <location evidence="1">Nucleus</location>
    </subcellularLocation>
</comment>
<dbReference type="PANTHER" id="PTHR31190:SF167">
    <property type="entry name" value="ETHYLENE-RESPONSIVE TRANSCRIPTION FACTOR ERF112"/>
    <property type="match status" value="1"/>
</dbReference>
<sequence>MAIGKEEQSHQEPEAILENVWANYIGREPKSRGANLTLEIYSQGWELFPSLDERTLDRPVNALQRLPSPGRWTSMGAEMWEGLLDDILVSGNNSRDDTSSRDQNKQDGEKESRQMSMEMMRPIEKLPTRHYRGVRRRPWGKYAAEIRDSTKKGSARVWLGTFDTAEEAALAYDKAALRIRGAKANLNFPLETVTGAMEGIPTEPSKSALKRTRASMENGTMSIQYHDVFEFEDLGSDLLENLLSSI</sequence>
<evidence type="ECO:0000256" key="3">
    <source>
        <dbReference type="ARBA" id="ARBA00023125"/>
    </source>
</evidence>
<dbReference type="FunFam" id="3.30.730.10:FF:000001">
    <property type="entry name" value="Ethylene-responsive transcription factor 2"/>
    <property type="match status" value="1"/>
</dbReference>
<feature type="domain" description="AP2/ERF" evidence="7">
    <location>
        <begin position="130"/>
        <end position="189"/>
    </location>
</feature>
<dbReference type="Gene3D" id="3.30.730.10">
    <property type="entry name" value="AP2/ERF domain"/>
    <property type="match status" value="1"/>
</dbReference>
<dbReference type="AlphaFoldDB" id="A0A9Q1QPV6"/>
<comment type="caution">
    <text evidence="8">The sequence shown here is derived from an EMBL/GenBank/DDBJ whole genome shotgun (WGS) entry which is preliminary data.</text>
</comment>
<evidence type="ECO:0000259" key="7">
    <source>
        <dbReference type="PROSITE" id="PS51032"/>
    </source>
</evidence>
<accession>A0A9Q1QPV6</accession>
<feature type="region of interest" description="Disordered" evidence="6">
    <location>
        <begin position="91"/>
        <end position="117"/>
    </location>
</feature>
<dbReference type="Pfam" id="PF00847">
    <property type="entry name" value="AP2"/>
    <property type="match status" value="1"/>
</dbReference>
<feature type="compositionally biased region" description="Basic and acidic residues" evidence="6">
    <location>
        <begin position="94"/>
        <end position="113"/>
    </location>
</feature>
<name>A0A9Q1QPV6_9CARY</name>
<reference evidence="8" key="1">
    <citation type="submission" date="2022-04" db="EMBL/GenBank/DDBJ databases">
        <title>Carnegiea gigantea Genome sequencing and assembly v2.</title>
        <authorList>
            <person name="Copetti D."/>
            <person name="Sanderson M.J."/>
            <person name="Burquez A."/>
            <person name="Wojciechowski M.F."/>
        </authorList>
    </citation>
    <scope>NUCLEOTIDE SEQUENCE</scope>
    <source>
        <strain evidence="8">SGP5-SGP5p</strain>
        <tissue evidence="8">Aerial part</tissue>
    </source>
</reference>
<keyword evidence="2" id="KW-0805">Transcription regulation</keyword>
<dbReference type="InterPro" id="IPR044808">
    <property type="entry name" value="ERF_plant"/>
</dbReference>
<dbReference type="GO" id="GO:0009873">
    <property type="term" value="P:ethylene-activated signaling pathway"/>
    <property type="evidence" value="ECO:0007669"/>
    <property type="project" value="InterPro"/>
</dbReference>
<proteinExistence type="predicted"/>
<gene>
    <name evidence="8" type="ORF">Cgig2_028851</name>
</gene>
<evidence type="ECO:0000256" key="6">
    <source>
        <dbReference type="SAM" id="MobiDB-lite"/>
    </source>
</evidence>
<evidence type="ECO:0000313" key="8">
    <source>
        <dbReference type="EMBL" id="KAJ8447975.1"/>
    </source>
</evidence>
<dbReference type="GO" id="GO:0003700">
    <property type="term" value="F:DNA-binding transcription factor activity"/>
    <property type="evidence" value="ECO:0007669"/>
    <property type="project" value="InterPro"/>
</dbReference>
<dbReference type="PROSITE" id="PS51032">
    <property type="entry name" value="AP2_ERF"/>
    <property type="match status" value="1"/>
</dbReference>
<dbReference type="InterPro" id="IPR001471">
    <property type="entry name" value="AP2/ERF_dom"/>
</dbReference>
<evidence type="ECO:0000256" key="1">
    <source>
        <dbReference type="ARBA" id="ARBA00004123"/>
    </source>
</evidence>
<dbReference type="SUPFAM" id="SSF54171">
    <property type="entry name" value="DNA-binding domain"/>
    <property type="match status" value="1"/>
</dbReference>
<dbReference type="Proteomes" id="UP001153076">
    <property type="component" value="Unassembled WGS sequence"/>
</dbReference>
<evidence type="ECO:0000256" key="4">
    <source>
        <dbReference type="ARBA" id="ARBA00023163"/>
    </source>
</evidence>
<keyword evidence="3" id="KW-0238">DNA-binding</keyword>
<dbReference type="GO" id="GO:0005634">
    <property type="term" value="C:nucleus"/>
    <property type="evidence" value="ECO:0007669"/>
    <property type="project" value="UniProtKB-SubCell"/>
</dbReference>
<dbReference type="CDD" id="cd00018">
    <property type="entry name" value="AP2"/>
    <property type="match status" value="1"/>
</dbReference>